<proteinExistence type="predicted"/>
<dbReference type="EMBL" id="JAQIZZ010000002">
    <property type="protein sequence ID" value="KAJ5552410.1"/>
    <property type="molecule type" value="Genomic_DNA"/>
</dbReference>
<protein>
    <submittedName>
        <fullName evidence="2">Uncharacterized protein</fullName>
    </submittedName>
</protein>
<evidence type="ECO:0000313" key="3">
    <source>
        <dbReference type="Proteomes" id="UP001220324"/>
    </source>
</evidence>
<gene>
    <name evidence="2" type="ORF">N7494_001788</name>
</gene>
<keyword evidence="3" id="KW-1185">Reference proteome</keyword>
<name>A0AAD6D4U3_9EURO</name>
<dbReference type="Proteomes" id="UP001220324">
    <property type="component" value="Unassembled WGS sequence"/>
</dbReference>
<feature type="region of interest" description="Disordered" evidence="1">
    <location>
        <begin position="1"/>
        <end position="21"/>
    </location>
</feature>
<accession>A0AAD6D4U3</accession>
<dbReference type="AlphaFoldDB" id="A0AAD6D4U3"/>
<comment type="caution">
    <text evidence="2">The sequence shown here is derived from an EMBL/GenBank/DDBJ whole genome shotgun (WGS) entry which is preliminary data.</text>
</comment>
<organism evidence="2 3">
    <name type="scientific">Penicillium frequentans</name>
    <dbReference type="NCBI Taxonomy" id="3151616"/>
    <lineage>
        <taxon>Eukaryota</taxon>
        <taxon>Fungi</taxon>
        <taxon>Dikarya</taxon>
        <taxon>Ascomycota</taxon>
        <taxon>Pezizomycotina</taxon>
        <taxon>Eurotiomycetes</taxon>
        <taxon>Eurotiomycetidae</taxon>
        <taxon>Eurotiales</taxon>
        <taxon>Aspergillaceae</taxon>
        <taxon>Penicillium</taxon>
    </lineage>
</organism>
<evidence type="ECO:0000256" key="1">
    <source>
        <dbReference type="SAM" id="MobiDB-lite"/>
    </source>
</evidence>
<evidence type="ECO:0000313" key="2">
    <source>
        <dbReference type="EMBL" id="KAJ5552410.1"/>
    </source>
</evidence>
<sequence length="210" mass="24194">MTHQCYNGKWESDGSDLQKQMENAQEPGCKVARYECLPSEFYEWIERLGLSQDTQDDMTSPYKYVCLVKRELPPMSWVGRVGEGVIFLDVIARSEGNEYYTSDLTKMAYESFFDLDTLRYVFVNNIVNAYTTTLLYDIYCAKEIDPRSPDEYTWESSSAEFKALIGCGIGKCIASFILAAYGQGIKRIARITTWRTGHELEMLFYIENIV</sequence>
<reference evidence="2 3" key="1">
    <citation type="journal article" date="2023" name="IMA Fungus">
        <title>Comparative genomic study of the Penicillium genus elucidates a diverse pangenome and 15 lateral gene transfer events.</title>
        <authorList>
            <person name="Petersen C."/>
            <person name="Sorensen T."/>
            <person name="Nielsen M.R."/>
            <person name="Sondergaard T.E."/>
            <person name="Sorensen J.L."/>
            <person name="Fitzpatrick D.A."/>
            <person name="Frisvad J.C."/>
            <person name="Nielsen K.L."/>
        </authorList>
    </citation>
    <scope>NUCLEOTIDE SEQUENCE [LARGE SCALE GENOMIC DNA]</scope>
    <source>
        <strain evidence="2 3">IBT 35679</strain>
    </source>
</reference>